<feature type="transmembrane region" description="Helical" evidence="7">
    <location>
        <begin position="180"/>
        <end position="197"/>
    </location>
</feature>
<evidence type="ECO:0000256" key="7">
    <source>
        <dbReference type="SAM" id="Phobius"/>
    </source>
</evidence>
<dbReference type="Gene3D" id="1.20.1730.10">
    <property type="entry name" value="Sodium/glucose cotransporter"/>
    <property type="match status" value="1"/>
</dbReference>
<name>A0ABM0L738_MICOH</name>
<comment type="similarity">
    <text evidence="2 6">Belongs to the sodium:solute symporter (SSF) (TC 2.A.21) family.</text>
</comment>
<keyword evidence="8" id="KW-1185">Reference proteome</keyword>
<feature type="transmembrane region" description="Helical" evidence="7">
    <location>
        <begin position="500"/>
        <end position="521"/>
    </location>
</feature>
<feature type="transmembrane region" description="Helical" evidence="7">
    <location>
        <begin position="355"/>
        <end position="384"/>
    </location>
</feature>
<sequence length="671" mass="74715">MDPLENNHSVTRNQDIVGLSIHSTLDTLVVTSYLLLVLFFGLWMGISTFSANISSGHYMGLAGIGATSGIAVGALEWNTICMFYILGWIFVPIYNKAEVVTLPEYLGKRFGSLRIQLFSSFFSLVVYIFSRISMEISFGAMFLKMVWDTDIYQTMLVLLTITGIYTITGGLATVAYVETLQAGIMLLGSVLLMIYAFREVGGYQGLMKKYLHAIPSRIQQGNWTAKPQCYMPRRDAFHIFRSFGSGDIPWPGLILGATVVSLFYGCADQVSVQRFLAGKSRLDMQGGCLLCGYLKLLPMFLMVMPGMVSRILFPDQVACAVPSECQKYCGGRSSCSALAYPALVIGVMPSGLKGFMLSTLCASIMSSLSSVFNSSSALFTLNIYTWIRPLATEKELMIAGRFFVIILLSVTIVWIPTIEMVSSEALFEYMQVLKSCLTPSVAAVFLLSVFCKRVNEQGAFWGLVLGTAIGAFRLLAEFFFGPSTCEGGRACSTLICGLHYLYFGFFLFLVTLLTTLAVSLATKPISDVHLHGLCWSLRNSQQRRVTLGKEMRWKVFPSSTFQQGMFGETNTCFWKFWDLFCGLDAQAKTKIGPENTTEEKRKATWEQMGSSDTSVSLEILAKRMATRKSEEHQEKMKDWKDIPESPFWKRVVDAIGILLFALLTFVHVYYA</sequence>
<organism evidence="8 9">
    <name type="scientific">Microtus ochrogaster</name>
    <name type="common">Prairie vole</name>
    <dbReference type="NCBI Taxonomy" id="79684"/>
    <lineage>
        <taxon>Eukaryota</taxon>
        <taxon>Metazoa</taxon>
        <taxon>Chordata</taxon>
        <taxon>Craniata</taxon>
        <taxon>Vertebrata</taxon>
        <taxon>Euteleostomi</taxon>
        <taxon>Mammalia</taxon>
        <taxon>Eutheria</taxon>
        <taxon>Euarchontoglires</taxon>
        <taxon>Glires</taxon>
        <taxon>Rodentia</taxon>
        <taxon>Myomorpha</taxon>
        <taxon>Muroidea</taxon>
        <taxon>Cricetidae</taxon>
        <taxon>Arvicolinae</taxon>
        <taxon>Microtus</taxon>
    </lineage>
</organism>
<dbReference type="Pfam" id="PF00474">
    <property type="entry name" value="SSF"/>
    <property type="match status" value="1"/>
</dbReference>
<dbReference type="InterPro" id="IPR001734">
    <property type="entry name" value="Na/solute_symporter"/>
</dbReference>
<keyword evidence="3 7" id="KW-0812">Transmembrane</keyword>
<dbReference type="RefSeq" id="XP_005360269.1">
    <property type="nucleotide sequence ID" value="XM_005360212.2"/>
</dbReference>
<feature type="transmembrane region" description="Helical" evidence="7">
    <location>
        <begin position="458"/>
        <end position="480"/>
    </location>
</feature>
<feature type="transmembrane region" description="Helical" evidence="7">
    <location>
        <begin position="151"/>
        <end position="174"/>
    </location>
</feature>
<evidence type="ECO:0000256" key="2">
    <source>
        <dbReference type="ARBA" id="ARBA00006434"/>
    </source>
</evidence>
<dbReference type="InterPro" id="IPR038377">
    <property type="entry name" value="Na/Glc_symporter_sf"/>
</dbReference>
<evidence type="ECO:0000256" key="4">
    <source>
        <dbReference type="ARBA" id="ARBA00022989"/>
    </source>
</evidence>
<reference evidence="9" key="1">
    <citation type="submission" date="2025-08" db="UniProtKB">
        <authorList>
            <consortium name="RefSeq"/>
        </authorList>
    </citation>
    <scope>IDENTIFICATION</scope>
</reference>
<dbReference type="NCBIfam" id="TIGR00813">
    <property type="entry name" value="sss"/>
    <property type="match status" value="1"/>
</dbReference>
<proteinExistence type="inferred from homology"/>
<gene>
    <name evidence="9" type="primary">LOC101987057</name>
</gene>
<dbReference type="PANTHER" id="PTHR11819">
    <property type="entry name" value="SOLUTE CARRIER FAMILY 5"/>
    <property type="match status" value="1"/>
</dbReference>
<dbReference type="GeneID" id="101987057"/>
<keyword evidence="5 7" id="KW-0472">Membrane</keyword>
<evidence type="ECO:0000313" key="9">
    <source>
        <dbReference type="RefSeq" id="XP_005360269.1"/>
    </source>
</evidence>
<feature type="transmembrane region" description="Helical" evidence="7">
    <location>
        <begin position="396"/>
        <end position="417"/>
    </location>
</feature>
<evidence type="ECO:0000256" key="6">
    <source>
        <dbReference type="RuleBase" id="RU362091"/>
    </source>
</evidence>
<dbReference type="PROSITE" id="PS50283">
    <property type="entry name" value="NA_SOLUT_SYMP_3"/>
    <property type="match status" value="1"/>
</dbReference>
<dbReference type="Proteomes" id="UP000694915">
    <property type="component" value="Linkage group LG2"/>
</dbReference>
<feature type="transmembrane region" description="Helical" evidence="7">
    <location>
        <begin position="651"/>
        <end position="670"/>
    </location>
</feature>
<evidence type="ECO:0000256" key="5">
    <source>
        <dbReference type="ARBA" id="ARBA00023136"/>
    </source>
</evidence>
<evidence type="ECO:0000256" key="1">
    <source>
        <dbReference type="ARBA" id="ARBA00004141"/>
    </source>
</evidence>
<dbReference type="InterPro" id="IPR018212">
    <property type="entry name" value="Na/solute_symporter_CS"/>
</dbReference>
<evidence type="ECO:0000313" key="8">
    <source>
        <dbReference type="Proteomes" id="UP000694915"/>
    </source>
</evidence>
<feature type="transmembrane region" description="Helical" evidence="7">
    <location>
        <begin position="58"/>
        <end position="91"/>
    </location>
</feature>
<dbReference type="PANTHER" id="PTHR11819:SF110">
    <property type="entry name" value="GENE 5134-RELATED"/>
    <property type="match status" value="1"/>
</dbReference>
<comment type="subcellular location">
    <subcellularLocation>
        <location evidence="1">Membrane</location>
        <topology evidence="1">Multi-pass membrane protein</topology>
    </subcellularLocation>
</comment>
<accession>A0ABM0L738</accession>
<feature type="transmembrane region" description="Helical" evidence="7">
    <location>
        <begin position="288"/>
        <end position="308"/>
    </location>
</feature>
<protein>
    <submittedName>
        <fullName evidence="9">Sodium/glucose cotransporter 1-like</fullName>
    </submittedName>
</protein>
<keyword evidence="4 7" id="KW-1133">Transmembrane helix</keyword>
<evidence type="ECO:0000256" key="3">
    <source>
        <dbReference type="ARBA" id="ARBA00022692"/>
    </source>
</evidence>
<feature type="transmembrane region" description="Helical" evidence="7">
    <location>
        <begin position="111"/>
        <end position="130"/>
    </location>
</feature>
<feature type="transmembrane region" description="Helical" evidence="7">
    <location>
        <begin position="429"/>
        <end position="451"/>
    </location>
</feature>
<feature type="transmembrane region" description="Helical" evidence="7">
    <location>
        <begin position="28"/>
        <end position="46"/>
    </location>
</feature>
<dbReference type="PROSITE" id="PS00457">
    <property type="entry name" value="NA_SOLUT_SYMP_2"/>
    <property type="match status" value="1"/>
</dbReference>